<dbReference type="InterPro" id="IPR013740">
    <property type="entry name" value="Redoxin"/>
</dbReference>
<feature type="non-terminal residue" evidence="2">
    <location>
        <position position="1"/>
    </location>
</feature>
<gene>
    <name evidence="2" type="ORF">METZ01_LOCUS313511</name>
</gene>
<dbReference type="PANTHER" id="PTHR42852:SF17">
    <property type="entry name" value="THIOREDOXIN-LIKE PROTEIN HI_1115"/>
    <property type="match status" value="1"/>
</dbReference>
<dbReference type="PROSITE" id="PS51352">
    <property type="entry name" value="THIOREDOXIN_2"/>
    <property type="match status" value="1"/>
</dbReference>
<dbReference type="AlphaFoldDB" id="A0A382NK36"/>
<dbReference type="Pfam" id="PF08534">
    <property type="entry name" value="Redoxin"/>
    <property type="match status" value="1"/>
</dbReference>
<accession>A0A382NK36</accession>
<feature type="domain" description="Thioredoxin" evidence="1">
    <location>
        <begin position="228"/>
        <end position="368"/>
    </location>
</feature>
<feature type="non-terminal residue" evidence="2">
    <location>
        <position position="368"/>
    </location>
</feature>
<organism evidence="2">
    <name type="scientific">marine metagenome</name>
    <dbReference type="NCBI Taxonomy" id="408172"/>
    <lineage>
        <taxon>unclassified sequences</taxon>
        <taxon>metagenomes</taxon>
        <taxon>ecological metagenomes</taxon>
    </lineage>
</organism>
<evidence type="ECO:0000313" key="2">
    <source>
        <dbReference type="EMBL" id="SVC60657.1"/>
    </source>
</evidence>
<dbReference type="Gene3D" id="3.40.30.10">
    <property type="entry name" value="Glutaredoxin"/>
    <property type="match status" value="1"/>
</dbReference>
<dbReference type="CDD" id="cd02966">
    <property type="entry name" value="TlpA_like_family"/>
    <property type="match status" value="1"/>
</dbReference>
<dbReference type="GO" id="GO:0016491">
    <property type="term" value="F:oxidoreductase activity"/>
    <property type="evidence" value="ECO:0007669"/>
    <property type="project" value="InterPro"/>
</dbReference>
<dbReference type="EMBL" id="UINC01100530">
    <property type="protein sequence ID" value="SVC60657.1"/>
    <property type="molecule type" value="Genomic_DNA"/>
</dbReference>
<name>A0A382NK36_9ZZZZ</name>
<dbReference type="InterPro" id="IPR036249">
    <property type="entry name" value="Thioredoxin-like_sf"/>
</dbReference>
<evidence type="ECO:0000259" key="1">
    <source>
        <dbReference type="PROSITE" id="PS51352"/>
    </source>
</evidence>
<dbReference type="InterPro" id="IPR050553">
    <property type="entry name" value="Thioredoxin_ResA/DsbE_sf"/>
</dbReference>
<dbReference type="PANTHER" id="PTHR42852">
    <property type="entry name" value="THIOL:DISULFIDE INTERCHANGE PROTEIN DSBE"/>
    <property type="match status" value="1"/>
</dbReference>
<proteinExistence type="predicted"/>
<dbReference type="SUPFAM" id="SSF52833">
    <property type="entry name" value="Thioredoxin-like"/>
    <property type="match status" value="1"/>
</dbReference>
<dbReference type="InterPro" id="IPR013766">
    <property type="entry name" value="Thioredoxin_domain"/>
</dbReference>
<reference evidence="2" key="1">
    <citation type="submission" date="2018-05" db="EMBL/GenBank/DDBJ databases">
        <authorList>
            <person name="Lanie J.A."/>
            <person name="Ng W.-L."/>
            <person name="Kazmierczak K.M."/>
            <person name="Andrzejewski T.M."/>
            <person name="Davidsen T.M."/>
            <person name="Wayne K.J."/>
            <person name="Tettelin H."/>
            <person name="Glass J.I."/>
            <person name="Rusch D."/>
            <person name="Podicherti R."/>
            <person name="Tsui H.-C.T."/>
            <person name="Winkler M.E."/>
        </authorList>
    </citation>
    <scope>NUCLEOTIDE SEQUENCE</scope>
</reference>
<sequence length="368" mass="39503">IEARKKVEATRKSKGGTTYLTLPKELMDEPNIDSDMLLSISNLQAGKGSVFALGGPSRVMGFHQKGKKAAPFACLNALAKDRQVTFAMNVPPSVWTQPGLNFDQQNPLMAGLANAVKGIREFGLAVSFREKSLGLEICVNCVDAQSALGLWTIAQGGLGMAQLAASQEGAQAPAILNRIKTQALEKNVVVKVEVLPSDLDEFAGMAGLGEPQGDFEIEAPVPERDSNSLVGLPAPAVKAKLLNGADFDLSKHKGKVVVLDFWATWCGPCVRALPELMKATSSFKKDQVVFVAVNQGENAKQIKKFLKQKKWESLSVALDPQSDAGDSFHVEGIPQTVIIGKEGKVRHVHVGFSPNIGNRLKKEIQALV</sequence>
<protein>
    <recommendedName>
        <fullName evidence="1">Thioredoxin domain-containing protein</fullName>
    </recommendedName>
</protein>